<name>A0AAQ3KNI6_9LILI</name>
<keyword evidence="1" id="KW-0812">Transmembrane</keyword>
<feature type="transmembrane region" description="Helical" evidence="1">
    <location>
        <begin position="26"/>
        <end position="47"/>
    </location>
</feature>
<protein>
    <submittedName>
        <fullName evidence="2">Uncharacterized protein</fullName>
    </submittedName>
</protein>
<gene>
    <name evidence="2" type="ORF">Cni_G17914</name>
</gene>
<sequence>MEEHLIDPRPSSTDATTKSAGCQTRVFKLLFFIACLFLAANAASSIYRSRDNPSALAFIAFVYLDLVALFVGLKKYEKLERDAPAERRQWLKAAVWALATALNLAFAWRVAEVMPPMLSVVVWAMAGSVAVGGFFGLFIYRDADDKASGHVYATVVDSEQGALP</sequence>
<accession>A0AAQ3KNI6</accession>
<keyword evidence="1" id="KW-0472">Membrane</keyword>
<dbReference type="Pfam" id="PF20100">
    <property type="entry name" value="DUF6490"/>
    <property type="match status" value="1"/>
</dbReference>
<evidence type="ECO:0000256" key="1">
    <source>
        <dbReference type="SAM" id="Phobius"/>
    </source>
</evidence>
<dbReference type="EMBL" id="CP136894">
    <property type="protein sequence ID" value="WOL09161.1"/>
    <property type="molecule type" value="Genomic_DNA"/>
</dbReference>
<dbReference type="InterPro" id="IPR045501">
    <property type="entry name" value="DUF6490"/>
</dbReference>
<evidence type="ECO:0000313" key="2">
    <source>
        <dbReference type="EMBL" id="WOL09161.1"/>
    </source>
</evidence>
<feature type="transmembrane region" description="Helical" evidence="1">
    <location>
        <begin position="93"/>
        <end position="111"/>
    </location>
</feature>
<keyword evidence="3" id="KW-1185">Reference proteome</keyword>
<feature type="transmembrane region" description="Helical" evidence="1">
    <location>
        <begin position="53"/>
        <end position="73"/>
    </location>
</feature>
<dbReference type="Proteomes" id="UP001327560">
    <property type="component" value="Chromosome 5"/>
</dbReference>
<proteinExistence type="predicted"/>
<dbReference type="PANTHER" id="PTHR46610:SF20">
    <property type="entry name" value="OS05G0181300 PROTEIN"/>
    <property type="match status" value="1"/>
</dbReference>
<feature type="transmembrane region" description="Helical" evidence="1">
    <location>
        <begin position="117"/>
        <end position="140"/>
    </location>
</feature>
<reference evidence="2 3" key="1">
    <citation type="submission" date="2023-10" db="EMBL/GenBank/DDBJ databases">
        <title>Chromosome-scale genome assembly provides insights into flower coloration mechanisms of Canna indica.</title>
        <authorList>
            <person name="Li C."/>
        </authorList>
    </citation>
    <scope>NUCLEOTIDE SEQUENCE [LARGE SCALE GENOMIC DNA]</scope>
    <source>
        <tissue evidence="2">Flower</tissue>
    </source>
</reference>
<evidence type="ECO:0000313" key="3">
    <source>
        <dbReference type="Proteomes" id="UP001327560"/>
    </source>
</evidence>
<dbReference type="PANTHER" id="PTHR46610">
    <property type="entry name" value="OS05G0181300 PROTEIN"/>
    <property type="match status" value="1"/>
</dbReference>
<organism evidence="2 3">
    <name type="scientific">Canna indica</name>
    <name type="common">Indian-shot</name>
    <dbReference type="NCBI Taxonomy" id="4628"/>
    <lineage>
        <taxon>Eukaryota</taxon>
        <taxon>Viridiplantae</taxon>
        <taxon>Streptophyta</taxon>
        <taxon>Embryophyta</taxon>
        <taxon>Tracheophyta</taxon>
        <taxon>Spermatophyta</taxon>
        <taxon>Magnoliopsida</taxon>
        <taxon>Liliopsida</taxon>
        <taxon>Zingiberales</taxon>
        <taxon>Cannaceae</taxon>
        <taxon>Canna</taxon>
    </lineage>
</organism>
<dbReference type="AlphaFoldDB" id="A0AAQ3KNI6"/>
<keyword evidence="1" id="KW-1133">Transmembrane helix</keyword>